<reference evidence="2 3" key="2">
    <citation type="journal article" date="2012" name="PLoS Pathog.">
        <title>Diverse lifestyles and strategies of plant pathogenesis encoded in the genomes of eighteen Dothideomycetes fungi.</title>
        <authorList>
            <person name="Ohm R.A."/>
            <person name="Feau N."/>
            <person name="Henrissat B."/>
            <person name="Schoch C.L."/>
            <person name="Horwitz B.A."/>
            <person name="Barry K.W."/>
            <person name="Condon B.J."/>
            <person name="Copeland A.C."/>
            <person name="Dhillon B."/>
            <person name="Glaser F."/>
            <person name="Hesse C.N."/>
            <person name="Kosti I."/>
            <person name="LaButti K."/>
            <person name="Lindquist E.A."/>
            <person name="Lucas S."/>
            <person name="Salamov A.A."/>
            <person name="Bradshaw R.E."/>
            <person name="Ciuffetti L."/>
            <person name="Hamelin R.C."/>
            <person name="Kema G.H.J."/>
            <person name="Lawrence C."/>
            <person name="Scott J.A."/>
            <person name="Spatafora J.W."/>
            <person name="Turgeon B.G."/>
            <person name="de Wit P.J.G.M."/>
            <person name="Zhong S."/>
            <person name="Goodwin S.B."/>
            <person name="Grigoriev I.V."/>
        </authorList>
    </citation>
    <scope>NUCLEOTIDE SEQUENCE [LARGE SCALE GENOMIC DNA]</scope>
    <source>
        <strain evidence="3">NZE10 / CBS 128990</strain>
    </source>
</reference>
<dbReference type="EMBL" id="KB446546">
    <property type="protein sequence ID" value="EME38838.1"/>
    <property type="molecule type" value="Genomic_DNA"/>
</dbReference>
<dbReference type="GO" id="GO:0016192">
    <property type="term" value="P:vesicle-mediated transport"/>
    <property type="evidence" value="ECO:0007669"/>
    <property type="project" value="TreeGrafter"/>
</dbReference>
<reference evidence="3" key="1">
    <citation type="journal article" date="2012" name="PLoS Genet.">
        <title>The genomes of the fungal plant pathogens Cladosporium fulvum and Dothistroma septosporum reveal adaptation to different hosts and lifestyles but also signatures of common ancestry.</title>
        <authorList>
            <person name="de Wit P.J.G.M."/>
            <person name="van der Burgt A."/>
            <person name="Oekmen B."/>
            <person name="Stergiopoulos I."/>
            <person name="Abd-Elsalam K.A."/>
            <person name="Aerts A.L."/>
            <person name="Bahkali A.H."/>
            <person name="Beenen H.G."/>
            <person name="Chettri P."/>
            <person name="Cox M.P."/>
            <person name="Datema E."/>
            <person name="de Vries R.P."/>
            <person name="Dhillon B."/>
            <person name="Ganley A.R."/>
            <person name="Griffiths S.A."/>
            <person name="Guo Y."/>
            <person name="Hamelin R.C."/>
            <person name="Henrissat B."/>
            <person name="Kabir M.S."/>
            <person name="Jashni M.K."/>
            <person name="Kema G."/>
            <person name="Klaubauf S."/>
            <person name="Lapidus A."/>
            <person name="Levasseur A."/>
            <person name="Lindquist E."/>
            <person name="Mehrabi R."/>
            <person name="Ohm R.A."/>
            <person name="Owen T.J."/>
            <person name="Salamov A."/>
            <person name="Schwelm A."/>
            <person name="Schijlen E."/>
            <person name="Sun H."/>
            <person name="van den Burg H.A."/>
            <person name="van Ham R.C.H.J."/>
            <person name="Zhang S."/>
            <person name="Goodwin S.B."/>
            <person name="Grigoriev I.V."/>
            <person name="Collemare J."/>
            <person name="Bradshaw R.E."/>
        </authorList>
    </citation>
    <scope>NUCLEOTIDE SEQUENCE [LARGE SCALE GENOMIC DNA]</scope>
    <source>
        <strain evidence="3">NZE10 / CBS 128990</strain>
    </source>
</reference>
<keyword evidence="1" id="KW-0472">Membrane</keyword>
<dbReference type="InterPro" id="IPR020999">
    <property type="entry name" value="Chitin_synth_reg_RCR"/>
</dbReference>
<gene>
    <name evidence="2" type="ORF">DOTSEDRAFT_39050</name>
</gene>
<proteinExistence type="predicted"/>
<dbReference type="PANTHER" id="PTHR28187">
    <property type="entry name" value="PROTEIN RCR1-RELATED"/>
    <property type="match status" value="1"/>
</dbReference>
<dbReference type="PANTHER" id="PTHR28187:SF1">
    <property type="entry name" value="PROTEIN RCR1-RELATED"/>
    <property type="match status" value="1"/>
</dbReference>
<feature type="transmembrane region" description="Helical" evidence="1">
    <location>
        <begin position="27"/>
        <end position="49"/>
    </location>
</feature>
<dbReference type="OrthoDB" id="416217at2759"/>
<sequence>MAHCFTNAFGTTTCSNDDDAWSLWGRWVFLGGVLLLVLAIYLIAACFSARRRRRAGMRPYTGTQWTLSVNLPAYQSGETLPIYAPRGQKCQADNDGVNRALMAPSAVKNPERI</sequence>
<dbReference type="HOGENOM" id="CLU_2133447_0_0_1"/>
<keyword evidence="3" id="KW-1185">Reference proteome</keyword>
<evidence type="ECO:0000313" key="2">
    <source>
        <dbReference type="EMBL" id="EME38838.1"/>
    </source>
</evidence>
<dbReference type="STRING" id="675120.M2WIQ7"/>
<dbReference type="AlphaFoldDB" id="M2WIQ7"/>
<evidence type="ECO:0000313" key="3">
    <source>
        <dbReference type="Proteomes" id="UP000016933"/>
    </source>
</evidence>
<accession>M2WIQ7</accession>
<dbReference type="Proteomes" id="UP000016933">
    <property type="component" value="Unassembled WGS sequence"/>
</dbReference>
<evidence type="ECO:0000256" key="1">
    <source>
        <dbReference type="SAM" id="Phobius"/>
    </source>
</evidence>
<dbReference type="Pfam" id="PF12273">
    <property type="entry name" value="RCR"/>
    <property type="match status" value="1"/>
</dbReference>
<dbReference type="OMA" id="FNDEICH"/>
<name>M2WIQ7_DOTSN</name>
<keyword evidence="1" id="KW-1133">Transmembrane helix</keyword>
<organism evidence="2 3">
    <name type="scientific">Dothistroma septosporum (strain NZE10 / CBS 128990)</name>
    <name type="common">Red band needle blight fungus</name>
    <name type="synonym">Mycosphaerella pini</name>
    <dbReference type="NCBI Taxonomy" id="675120"/>
    <lineage>
        <taxon>Eukaryota</taxon>
        <taxon>Fungi</taxon>
        <taxon>Dikarya</taxon>
        <taxon>Ascomycota</taxon>
        <taxon>Pezizomycotina</taxon>
        <taxon>Dothideomycetes</taxon>
        <taxon>Dothideomycetidae</taxon>
        <taxon>Mycosphaerellales</taxon>
        <taxon>Mycosphaerellaceae</taxon>
        <taxon>Dothistroma</taxon>
    </lineage>
</organism>
<protein>
    <submittedName>
        <fullName evidence="2">Uncharacterized protein</fullName>
    </submittedName>
</protein>
<keyword evidence="1" id="KW-0812">Transmembrane</keyword>